<dbReference type="InterPro" id="IPR000792">
    <property type="entry name" value="Tscrpt_reg_LuxR_C"/>
</dbReference>
<dbReference type="EMBL" id="BAAATR010000026">
    <property type="protein sequence ID" value="GAA2261010.1"/>
    <property type="molecule type" value="Genomic_DNA"/>
</dbReference>
<proteinExistence type="predicted"/>
<dbReference type="InterPro" id="IPR036388">
    <property type="entry name" value="WH-like_DNA-bd_sf"/>
</dbReference>
<accession>A0ABP5RGC1</accession>
<feature type="domain" description="HTH luxR-type" evidence="1">
    <location>
        <begin position="76"/>
        <end position="105"/>
    </location>
</feature>
<dbReference type="Gene3D" id="1.10.10.10">
    <property type="entry name" value="Winged helix-like DNA-binding domain superfamily/Winged helix DNA-binding domain"/>
    <property type="match status" value="1"/>
</dbReference>
<gene>
    <name evidence="3" type="ORF">GCM10010430_51460</name>
</gene>
<dbReference type="InterPro" id="IPR021027">
    <property type="entry name" value="Transposase_put_HTH"/>
</dbReference>
<name>A0ABP5RGC1_9ACTN</name>
<reference evidence="4" key="1">
    <citation type="journal article" date="2019" name="Int. J. Syst. Evol. Microbiol.">
        <title>The Global Catalogue of Microorganisms (GCM) 10K type strain sequencing project: providing services to taxonomists for standard genome sequencing and annotation.</title>
        <authorList>
            <consortium name="The Broad Institute Genomics Platform"/>
            <consortium name="The Broad Institute Genome Sequencing Center for Infectious Disease"/>
            <person name="Wu L."/>
            <person name="Ma J."/>
        </authorList>
    </citation>
    <scope>NUCLEOTIDE SEQUENCE [LARGE SCALE GENOMIC DNA]</scope>
    <source>
        <strain evidence="4">JCM 7356</strain>
    </source>
</reference>
<dbReference type="Proteomes" id="UP001500305">
    <property type="component" value="Unassembled WGS sequence"/>
</dbReference>
<sequence>MHLRYSCRVYPTLGQRAALARAFGCARVVHNDALAARRSSSRWKNWNTMPILARVSRGGRVVRRGAVPRVRRCSAHLSEATVKTHVARILGKLRLRDRAQAVIVAYETGLVSVGTVRPV</sequence>
<keyword evidence="4" id="KW-1185">Reference proteome</keyword>
<feature type="domain" description="Transposase putative helix-turn-helix" evidence="2">
    <location>
        <begin position="1"/>
        <end position="38"/>
    </location>
</feature>
<organism evidence="3 4">
    <name type="scientific">Kitasatospora cystarginea</name>
    <dbReference type="NCBI Taxonomy" id="58350"/>
    <lineage>
        <taxon>Bacteria</taxon>
        <taxon>Bacillati</taxon>
        <taxon>Actinomycetota</taxon>
        <taxon>Actinomycetes</taxon>
        <taxon>Kitasatosporales</taxon>
        <taxon>Streptomycetaceae</taxon>
        <taxon>Kitasatospora</taxon>
    </lineage>
</organism>
<protein>
    <recommendedName>
        <fullName evidence="5">HTH luxR-type domain-containing protein</fullName>
    </recommendedName>
</protein>
<evidence type="ECO:0000259" key="2">
    <source>
        <dbReference type="Pfam" id="PF12323"/>
    </source>
</evidence>
<dbReference type="SUPFAM" id="SSF46894">
    <property type="entry name" value="C-terminal effector domain of the bipartite response regulators"/>
    <property type="match status" value="1"/>
</dbReference>
<comment type="caution">
    <text evidence="3">The sequence shown here is derived from an EMBL/GenBank/DDBJ whole genome shotgun (WGS) entry which is preliminary data.</text>
</comment>
<dbReference type="Pfam" id="PF12323">
    <property type="entry name" value="HTH_OrfB_IS605"/>
    <property type="match status" value="1"/>
</dbReference>
<evidence type="ECO:0008006" key="5">
    <source>
        <dbReference type="Google" id="ProtNLM"/>
    </source>
</evidence>
<evidence type="ECO:0000313" key="4">
    <source>
        <dbReference type="Proteomes" id="UP001500305"/>
    </source>
</evidence>
<dbReference type="InterPro" id="IPR016032">
    <property type="entry name" value="Sig_transdc_resp-reg_C-effctor"/>
</dbReference>
<dbReference type="Pfam" id="PF00196">
    <property type="entry name" value="GerE"/>
    <property type="match status" value="1"/>
</dbReference>
<evidence type="ECO:0000313" key="3">
    <source>
        <dbReference type="EMBL" id="GAA2261010.1"/>
    </source>
</evidence>
<evidence type="ECO:0000259" key="1">
    <source>
        <dbReference type="Pfam" id="PF00196"/>
    </source>
</evidence>